<feature type="compositionally biased region" description="Basic and acidic residues" evidence="1">
    <location>
        <begin position="24"/>
        <end position="33"/>
    </location>
</feature>
<sequence length="246" mass="28153">MTGEAKEEEDRWWSQENEDNPTWRWEERNERTRGLSKRGGGKRRGPRTSRERNIRDYGRKEHALAQTLTGLKQRSAKLLAIAEPPRSASIDVAVDFKRDVRFYDSTLTTKTYDFRSPPRGQAENHRDNKEKKARAKRQQQRSKEMVKGKGSKWGSKGPKEIERRKCGSQERSDNLLWHYSPADTSMANGEATKDEVRDSPVSGSSKLPVSAEKRGLYCNQLVKRFPGRPSESSSFGYFPGKEAECG</sequence>
<keyword evidence="3" id="KW-1185">Reference proteome</keyword>
<dbReference type="AlphaFoldDB" id="A0A154P1E6"/>
<protein>
    <submittedName>
        <fullName evidence="2">Uncharacterized protein</fullName>
    </submittedName>
</protein>
<proteinExistence type="predicted"/>
<feature type="compositionally biased region" description="Basic and acidic residues" evidence="1">
    <location>
        <begin position="1"/>
        <end position="13"/>
    </location>
</feature>
<dbReference type="EMBL" id="KQ434786">
    <property type="protein sequence ID" value="KZC05058.1"/>
    <property type="molecule type" value="Genomic_DNA"/>
</dbReference>
<evidence type="ECO:0000256" key="1">
    <source>
        <dbReference type="SAM" id="MobiDB-lite"/>
    </source>
</evidence>
<feature type="region of interest" description="Disordered" evidence="1">
    <location>
        <begin position="107"/>
        <end position="208"/>
    </location>
</feature>
<reference evidence="2 3" key="1">
    <citation type="submission" date="2015-07" db="EMBL/GenBank/DDBJ databases">
        <title>The genome of Dufourea novaeangliae.</title>
        <authorList>
            <person name="Pan H."/>
            <person name="Kapheim K."/>
        </authorList>
    </citation>
    <scope>NUCLEOTIDE SEQUENCE [LARGE SCALE GENOMIC DNA]</scope>
    <source>
        <strain evidence="2">0120121106</strain>
        <tissue evidence="2">Whole body</tissue>
    </source>
</reference>
<organism evidence="2 3">
    <name type="scientific">Dufourea novaeangliae</name>
    <name type="common">Sweat bee</name>
    <dbReference type="NCBI Taxonomy" id="178035"/>
    <lineage>
        <taxon>Eukaryota</taxon>
        <taxon>Metazoa</taxon>
        <taxon>Ecdysozoa</taxon>
        <taxon>Arthropoda</taxon>
        <taxon>Hexapoda</taxon>
        <taxon>Insecta</taxon>
        <taxon>Pterygota</taxon>
        <taxon>Neoptera</taxon>
        <taxon>Endopterygota</taxon>
        <taxon>Hymenoptera</taxon>
        <taxon>Apocrita</taxon>
        <taxon>Aculeata</taxon>
        <taxon>Apoidea</taxon>
        <taxon>Anthophila</taxon>
        <taxon>Halictidae</taxon>
        <taxon>Rophitinae</taxon>
        <taxon>Dufourea</taxon>
    </lineage>
</organism>
<evidence type="ECO:0000313" key="2">
    <source>
        <dbReference type="EMBL" id="KZC05058.1"/>
    </source>
</evidence>
<feature type="compositionally biased region" description="Basic and acidic residues" evidence="1">
    <location>
        <begin position="157"/>
        <end position="173"/>
    </location>
</feature>
<accession>A0A154P1E6</accession>
<name>A0A154P1E6_DUFNO</name>
<dbReference type="Proteomes" id="UP000076502">
    <property type="component" value="Unassembled WGS sequence"/>
</dbReference>
<evidence type="ECO:0000313" key="3">
    <source>
        <dbReference type="Proteomes" id="UP000076502"/>
    </source>
</evidence>
<feature type="compositionally biased region" description="Basic and acidic residues" evidence="1">
    <location>
        <begin position="48"/>
        <end position="60"/>
    </location>
</feature>
<gene>
    <name evidence="2" type="ORF">WN55_08663</name>
</gene>
<feature type="compositionally biased region" description="Basic residues" evidence="1">
    <location>
        <begin position="34"/>
        <end position="47"/>
    </location>
</feature>
<feature type="compositionally biased region" description="Basic residues" evidence="1">
    <location>
        <begin position="131"/>
        <end position="140"/>
    </location>
</feature>
<feature type="region of interest" description="Disordered" evidence="1">
    <location>
        <begin position="1"/>
        <end position="60"/>
    </location>
</feature>